<evidence type="ECO:0000313" key="2">
    <source>
        <dbReference type="Proteomes" id="UP001341840"/>
    </source>
</evidence>
<sequence>MTEVDGRANGIHDCKSGWRYEKEDCPPWKRIVDSCNRMEGGLELAVKNRGDRMRGGIWDNILGLSCTEKELTEIFRQGVELVVGNGRKVKFWHSLWDGMDLEFLLEEDIMGLGERKITGDDGNVELSWRK</sequence>
<keyword evidence="2" id="KW-1185">Reference proteome</keyword>
<organism evidence="1 2">
    <name type="scientific">Stylosanthes scabra</name>
    <dbReference type="NCBI Taxonomy" id="79078"/>
    <lineage>
        <taxon>Eukaryota</taxon>
        <taxon>Viridiplantae</taxon>
        <taxon>Streptophyta</taxon>
        <taxon>Embryophyta</taxon>
        <taxon>Tracheophyta</taxon>
        <taxon>Spermatophyta</taxon>
        <taxon>Magnoliopsida</taxon>
        <taxon>eudicotyledons</taxon>
        <taxon>Gunneridae</taxon>
        <taxon>Pentapetalae</taxon>
        <taxon>rosids</taxon>
        <taxon>fabids</taxon>
        <taxon>Fabales</taxon>
        <taxon>Fabaceae</taxon>
        <taxon>Papilionoideae</taxon>
        <taxon>50 kb inversion clade</taxon>
        <taxon>dalbergioids sensu lato</taxon>
        <taxon>Dalbergieae</taxon>
        <taxon>Pterocarpus clade</taxon>
        <taxon>Stylosanthes</taxon>
    </lineage>
</organism>
<proteinExistence type="predicted"/>
<reference evidence="1 2" key="1">
    <citation type="journal article" date="2023" name="Plants (Basel)">
        <title>Bridging the Gap: Combining Genomics and Transcriptomics Approaches to Understand Stylosanthes scabra, an Orphan Legume from the Brazilian Caatinga.</title>
        <authorList>
            <person name="Ferreira-Neto J.R.C."/>
            <person name="da Silva M.D."/>
            <person name="Binneck E."/>
            <person name="de Melo N.F."/>
            <person name="da Silva R.H."/>
            <person name="de Melo A.L.T.M."/>
            <person name="Pandolfi V."/>
            <person name="Bustamante F.O."/>
            <person name="Brasileiro-Vidal A.C."/>
            <person name="Benko-Iseppon A.M."/>
        </authorList>
    </citation>
    <scope>NUCLEOTIDE SEQUENCE [LARGE SCALE GENOMIC DNA]</scope>
    <source>
        <tissue evidence="1">Leaves</tissue>
    </source>
</reference>
<protein>
    <submittedName>
        <fullName evidence="1">Uncharacterized protein</fullName>
    </submittedName>
</protein>
<comment type="caution">
    <text evidence="1">The sequence shown here is derived from an EMBL/GenBank/DDBJ whole genome shotgun (WGS) entry which is preliminary data.</text>
</comment>
<dbReference type="EMBL" id="JASCZI010001972">
    <property type="protein sequence ID" value="MED6115696.1"/>
    <property type="molecule type" value="Genomic_DNA"/>
</dbReference>
<gene>
    <name evidence="1" type="ORF">PIB30_093171</name>
</gene>
<accession>A0ABU6QUE5</accession>
<name>A0ABU6QUE5_9FABA</name>
<dbReference type="Proteomes" id="UP001341840">
    <property type="component" value="Unassembled WGS sequence"/>
</dbReference>
<evidence type="ECO:0000313" key="1">
    <source>
        <dbReference type="EMBL" id="MED6115696.1"/>
    </source>
</evidence>